<proteinExistence type="predicted"/>
<dbReference type="EMBL" id="AMEQ01000013">
    <property type="protein sequence ID" value="EKY02553.1"/>
    <property type="molecule type" value="Genomic_DNA"/>
</dbReference>
<organism evidence="1 2">
    <name type="scientific">Porphyromonas catoniae F0037</name>
    <dbReference type="NCBI Taxonomy" id="1127696"/>
    <lineage>
        <taxon>Bacteria</taxon>
        <taxon>Pseudomonadati</taxon>
        <taxon>Bacteroidota</taxon>
        <taxon>Bacteroidia</taxon>
        <taxon>Bacteroidales</taxon>
        <taxon>Porphyromonadaceae</taxon>
        <taxon>Porphyromonas</taxon>
    </lineage>
</organism>
<dbReference type="AlphaFoldDB" id="L1NGN5"/>
<dbReference type="STRING" id="1127696.HMPREF9134_00409"/>
<comment type="caution">
    <text evidence="1">The sequence shown here is derived from an EMBL/GenBank/DDBJ whole genome shotgun (WGS) entry which is preliminary data.</text>
</comment>
<gene>
    <name evidence="1" type="ORF">HMPREF9134_00409</name>
</gene>
<sequence>MILHLTCPHRLQTQRFLPYTYIFHFSMNKILDSSVDIKPKSMS</sequence>
<name>L1NGN5_9PORP</name>
<reference evidence="1 2" key="1">
    <citation type="submission" date="2012-05" db="EMBL/GenBank/DDBJ databases">
        <authorList>
            <person name="Weinstock G."/>
            <person name="Sodergren E."/>
            <person name="Lobos E.A."/>
            <person name="Fulton L."/>
            <person name="Fulton R."/>
            <person name="Courtney L."/>
            <person name="Fronick C."/>
            <person name="O'Laughlin M."/>
            <person name="Godfrey J."/>
            <person name="Wilson R.M."/>
            <person name="Miner T."/>
            <person name="Farmer C."/>
            <person name="Delehaunty K."/>
            <person name="Cordes M."/>
            <person name="Minx P."/>
            <person name="Tomlinson C."/>
            <person name="Chen J."/>
            <person name="Wollam A."/>
            <person name="Pepin K.H."/>
            <person name="Bhonagiri V."/>
            <person name="Zhang X."/>
            <person name="Suruliraj S."/>
            <person name="Warren W."/>
            <person name="Mitreva M."/>
            <person name="Mardis E.R."/>
            <person name="Wilson R.K."/>
        </authorList>
    </citation>
    <scope>NUCLEOTIDE SEQUENCE [LARGE SCALE GENOMIC DNA]</scope>
    <source>
        <strain evidence="1 2">F0037</strain>
    </source>
</reference>
<dbReference type="HOGENOM" id="CLU_3237488_0_0_10"/>
<evidence type="ECO:0000313" key="1">
    <source>
        <dbReference type="EMBL" id="EKY02553.1"/>
    </source>
</evidence>
<accession>L1NGN5</accession>
<evidence type="ECO:0000313" key="2">
    <source>
        <dbReference type="Proteomes" id="UP000010408"/>
    </source>
</evidence>
<protein>
    <submittedName>
        <fullName evidence="1">Uncharacterized protein</fullName>
    </submittedName>
</protein>
<dbReference type="Proteomes" id="UP000010408">
    <property type="component" value="Unassembled WGS sequence"/>
</dbReference>